<evidence type="ECO:0000256" key="4">
    <source>
        <dbReference type="ARBA" id="ARBA00022989"/>
    </source>
</evidence>
<dbReference type="PANTHER" id="PTHR43791">
    <property type="entry name" value="PERMEASE-RELATED"/>
    <property type="match status" value="1"/>
</dbReference>
<feature type="transmembrane region" description="Helical" evidence="6">
    <location>
        <begin position="300"/>
        <end position="320"/>
    </location>
</feature>
<keyword evidence="5 6" id="KW-0472">Membrane</keyword>
<proteinExistence type="predicted"/>
<comment type="caution">
    <text evidence="8">The sequence shown here is derived from an EMBL/GenBank/DDBJ whole genome shotgun (WGS) entry which is preliminary data.</text>
</comment>
<organism evidence="8 9">
    <name type="scientific">Hortaea werneckii</name>
    <name type="common">Black yeast</name>
    <name type="synonym">Cladosporium werneckii</name>
    <dbReference type="NCBI Taxonomy" id="91943"/>
    <lineage>
        <taxon>Eukaryota</taxon>
        <taxon>Fungi</taxon>
        <taxon>Dikarya</taxon>
        <taxon>Ascomycota</taxon>
        <taxon>Pezizomycotina</taxon>
        <taxon>Dothideomycetes</taxon>
        <taxon>Dothideomycetidae</taxon>
        <taxon>Mycosphaerellales</taxon>
        <taxon>Teratosphaeriaceae</taxon>
        <taxon>Hortaea</taxon>
    </lineage>
</organism>
<dbReference type="InterPro" id="IPR011701">
    <property type="entry name" value="MFS"/>
</dbReference>
<feature type="transmembrane region" description="Helical" evidence="6">
    <location>
        <begin position="433"/>
        <end position="451"/>
    </location>
</feature>
<gene>
    <name evidence="8" type="ORF">D0862_12785</name>
</gene>
<dbReference type="InterPro" id="IPR036259">
    <property type="entry name" value="MFS_trans_sf"/>
</dbReference>
<keyword evidence="3 6" id="KW-0812">Transmembrane</keyword>
<dbReference type="EMBL" id="QWIQ01000642">
    <property type="protein sequence ID" value="RMY80338.1"/>
    <property type="molecule type" value="Genomic_DNA"/>
</dbReference>
<sequence length="583" mass="65725">VKVEEKDDFGSEFINICSTLFSTICNTICSSRHIRAYLKRADITSLAAKKYAQQISIESHLSVEHNKDIFQSDKMDTKEQEVSPVQDKNTTEQLEELKKSVTVDTLHNDEALKVLVNYQGDQEWSEEEEKTLVRKIDWRLLSILCLTYGLQYYDKAMLSQAALFGLRTDLDLEIGDRYSMSAAIFYLGFICGAYPAIVLAQRFPIERVIFGIVFLWGACLMCTAGCFNYQSLYAQRFFLGMLESGVSPAWMLVVGGWYKKREQAMRMGIWYSSTGYVSMVSPLINYGLGHISGSLSPWRYMYIVAGAVTVIWSFVILALMPPDPVRAKRFTEREHYIAVARLRVNNSGVRNTHFKKEQLYELLLDVRFWLAFGMAFLMLVANGPVSTFTPIIINDLGFSGLNSLLLVMPAGFIIGCIELAAPFCAMKFPGWRAYLVAMTVCLTILASLLLWQLPQSATGAKLFAVYILASYGGGYAVLMSLQIANTAGYTKRSCASSGMFVCYCLGNFLGPLVFKENEAPYYTTGWITTVATSAGAVVLAISYRSLCWWENRRRDKSGEMEDFENAFDDDLTDLTNRQFRYTL</sequence>
<dbReference type="GO" id="GO:0016020">
    <property type="term" value="C:membrane"/>
    <property type="evidence" value="ECO:0007669"/>
    <property type="project" value="UniProtKB-SubCell"/>
</dbReference>
<feature type="transmembrane region" description="Helical" evidence="6">
    <location>
        <begin position="526"/>
        <end position="546"/>
    </location>
</feature>
<dbReference type="Gene3D" id="1.20.1250.20">
    <property type="entry name" value="MFS general substrate transporter like domains"/>
    <property type="match status" value="2"/>
</dbReference>
<dbReference type="AlphaFoldDB" id="A0A3M7EUT3"/>
<feature type="domain" description="Major facilitator superfamily (MFS) profile" evidence="7">
    <location>
        <begin position="140"/>
        <end position="552"/>
    </location>
</feature>
<dbReference type="VEuPathDB" id="FungiDB:BTJ68_07278"/>
<dbReference type="Pfam" id="PF07690">
    <property type="entry name" value="MFS_1"/>
    <property type="match status" value="1"/>
</dbReference>
<evidence type="ECO:0000313" key="8">
    <source>
        <dbReference type="EMBL" id="RMY80338.1"/>
    </source>
</evidence>
<feature type="transmembrane region" description="Helical" evidence="6">
    <location>
        <begin position="269"/>
        <end position="288"/>
    </location>
</feature>
<evidence type="ECO:0000256" key="3">
    <source>
        <dbReference type="ARBA" id="ARBA00022692"/>
    </source>
</evidence>
<feature type="transmembrane region" description="Helical" evidence="6">
    <location>
        <begin position="237"/>
        <end position="257"/>
    </location>
</feature>
<keyword evidence="4 6" id="KW-1133">Transmembrane helix</keyword>
<dbReference type="SUPFAM" id="SSF103473">
    <property type="entry name" value="MFS general substrate transporter"/>
    <property type="match status" value="1"/>
</dbReference>
<dbReference type="InterPro" id="IPR020846">
    <property type="entry name" value="MFS_dom"/>
</dbReference>
<evidence type="ECO:0000256" key="2">
    <source>
        <dbReference type="ARBA" id="ARBA00022448"/>
    </source>
</evidence>
<reference evidence="8 9" key="1">
    <citation type="journal article" date="2018" name="BMC Genomics">
        <title>Genomic evidence for intraspecific hybridization in a clonal and extremely halotolerant yeast.</title>
        <authorList>
            <person name="Gostincar C."/>
            <person name="Stajich J.E."/>
            <person name="Zupancic J."/>
            <person name="Zalar P."/>
            <person name="Gunde-Cimerman N."/>
        </authorList>
    </citation>
    <scope>NUCLEOTIDE SEQUENCE [LARGE SCALE GENOMIC DNA]</scope>
    <source>
        <strain evidence="8 9">EXF-171</strain>
    </source>
</reference>
<dbReference type="PROSITE" id="PS50850">
    <property type="entry name" value="MFS"/>
    <property type="match status" value="1"/>
</dbReference>
<comment type="subcellular location">
    <subcellularLocation>
        <location evidence="1">Membrane</location>
        <topology evidence="1">Multi-pass membrane protein</topology>
    </subcellularLocation>
</comment>
<feature type="transmembrane region" description="Helical" evidence="6">
    <location>
        <begin position="178"/>
        <end position="197"/>
    </location>
</feature>
<feature type="transmembrane region" description="Helical" evidence="6">
    <location>
        <begin position="463"/>
        <end position="481"/>
    </location>
</feature>
<feature type="transmembrane region" description="Helical" evidence="6">
    <location>
        <begin position="401"/>
        <end position="421"/>
    </location>
</feature>
<feature type="transmembrane region" description="Helical" evidence="6">
    <location>
        <begin position="493"/>
        <end position="514"/>
    </location>
</feature>
<dbReference type="PANTHER" id="PTHR43791:SF35">
    <property type="entry name" value="MAJOR FACILITATOR SUPERFAMILY (MFS) PROFILE DOMAIN-CONTAINING PROTEIN"/>
    <property type="match status" value="1"/>
</dbReference>
<accession>A0A3M7EUT3</accession>
<evidence type="ECO:0000256" key="1">
    <source>
        <dbReference type="ARBA" id="ARBA00004141"/>
    </source>
</evidence>
<keyword evidence="2" id="KW-0813">Transport</keyword>
<dbReference type="Proteomes" id="UP000281468">
    <property type="component" value="Unassembled WGS sequence"/>
</dbReference>
<protein>
    <recommendedName>
        <fullName evidence="7">Major facilitator superfamily (MFS) profile domain-containing protein</fullName>
    </recommendedName>
</protein>
<feature type="non-terminal residue" evidence="8">
    <location>
        <position position="1"/>
    </location>
</feature>
<name>A0A3M7EUT3_HORWE</name>
<evidence type="ECO:0000313" key="9">
    <source>
        <dbReference type="Proteomes" id="UP000281468"/>
    </source>
</evidence>
<evidence type="ECO:0000256" key="5">
    <source>
        <dbReference type="ARBA" id="ARBA00023136"/>
    </source>
</evidence>
<dbReference type="GO" id="GO:0022857">
    <property type="term" value="F:transmembrane transporter activity"/>
    <property type="evidence" value="ECO:0007669"/>
    <property type="project" value="InterPro"/>
</dbReference>
<evidence type="ECO:0000256" key="6">
    <source>
        <dbReference type="SAM" id="Phobius"/>
    </source>
</evidence>
<feature type="transmembrane region" description="Helical" evidence="6">
    <location>
        <begin position="362"/>
        <end position="381"/>
    </location>
</feature>
<evidence type="ECO:0000259" key="7">
    <source>
        <dbReference type="PROSITE" id="PS50850"/>
    </source>
</evidence>
<feature type="transmembrane region" description="Helical" evidence="6">
    <location>
        <begin position="209"/>
        <end position="231"/>
    </location>
</feature>